<evidence type="ECO:0000256" key="1">
    <source>
        <dbReference type="SAM" id="MobiDB-lite"/>
    </source>
</evidence>
<dbReference type="SUPFAM" id="SSF51126">
    <property type="entry name" value="Pectin lyase-like"/>
    <property type="match status" value="1"/>
</dbReference>
<feature type="chain" id="PRO_5013241549" description="Right handed beta helix domain-containing protein" evidence="2">
    <location>
        <begin position="34"/>
        <end position="1066"/>
    </location>
</feature>
<dbReference type="InterPro" id="IPR011050">
    <property type="entry name" value="Pectin_lyase_fold/virulence"/>
</dbReference>
<feature type="region of interest" description="Disordered" evidence="1">
    <location>
        <begin position="952"/>
        <end position="973"/>
    </location>
</feature>
<dbReference type="SMART" id="SM00710">
    <property type="entry name" value="PbH1"/>
    <property type="match status" value="5"/>
</dbReference>
<proteinExistence type="predicted"/>
<keyword evidence="4" id="KW-1185">Reference proteome</keyword>
<dbReference type="OrthoDB" id="134785at2"/>
<dbReference type="AlphaFoldDB" id="A0A2A6RPE9"/>
<dbReference type="EMBL" id="NQWI01000002">
    <property type="protein sequence ID" value="PDW04974.1"/>
    <property type="molecule type" value="Genomic_DNA"/>
</dbReference>
<evidence type="ECO:0000313" key="4">
    <source>
        <dbReference type="Proteomes" id="UP000220527"/>
    </source>
</evidence>
<evidence type="ECO:0008006" key="5">
    <source>
        <dbReference type="Google" id="ProtNLM"/>
    </source>
</evidence>
<reference evidence="4" key="1">
    <citation type="submission" date="2017-08" db="EMBL/GenBank/DDBJ databases">
        <authorList>
            <person name="Grouzdev D.S."/>
            <person name="Gaisin V.A."/>
            <person name="Rysina M.S."/>
            <person name="Gorlenko V.M."/>
        </authorList>
    </citation>
    <scope>NUCLEOTIDE SEQUENCE [LARGE SCALE GENOMIC DNA]</scope>
    <source>
        <strain evidence="4">Kir15-3F</strain>
    </source>
</reference>
<dbReference type="InterPro" id="IPR006626">
    <property type="entry name" value="PbH1"/>
</dbReference>
<feature type="region of interest" description="Disordered" evidence="1">
    <location>
        <begin position="364"/>
        <end position="385"/>
    </location>
</feature>
<gene>
    <name evidence="3" type="ORF">CJ255_00930</name>
</gene>
<dbReference type="RefSeq" id="WP_097642212.1">
    <property type="nucleotide sequence ID" value="NZ_NQWI01000002.1"/>
</dbReference>
<evidence type="ECO:0000313" key="3">
    <source>
        <dbReference type="EMBL" id="PDW04974.1"/>
    </source>
</evidence>
<dbReference type="Proteomes" id="UP000220527">
    <property type="component" value="Unassembled WGS sequence"/>
</dbReference>
<organism evidence="3 4">
    <name type="scientific">Candidatus Viridilinea mediisalina</name>
    <dbReference type="NCBI Taxonomy" id="2024553"/>
    <lineage>
        <taxon>Bacteria</taxon>
        <taxon>Bacillati</taxon>
        <taxon>Chloroflexota</taxon>
        <taxon>Chloroflexia</taxon>
        <taxon>Chloroflexales</taxon>
        <taxon>Chloroflexineae</taxon>
        <taxon>Oscillochloridaceae</taxon>
        <taxon>Candidatus Viridilinea</taxon>
    </lineage>
</organism>
<feature type="compositionally biased region" description="Basic and acidic residues" evidence="1">
    <location>
        <begin position="364"/>
        <end position="373"/>
    </location>
</feature>
<evidence type="ECO:0000256" key="2">
    <source>
        <dbReference type="SAM" id="SignalP"/>
    </source>
</evidence>
<keyword evidence="2" id="KW-0732">Signal</keyword>
<feature type="signal peptide" evidence="2">
    <location>
        <begin position="1"/>
        <end position="33"/>
    </location>
</feature>
<name>A0A2A6RPE9_9CHLR</name>
<sequence>MRHRQPFALPLALSLIIALVTLAGIPAMPTAVATEPTYVTTITVNTTADLDLDGSRTCANRPDEPCTLRRAIVQARGLTASQRPALIRFDLPADQANTGDAAGTWTIVLNEGVGANLRDLAGGQVTIDGRTQPGGRAAADGPKVFIHGSTQADRLVINGNGNRLIGLGFIYYNVLFNASNNLVQDVWSGLQESGQAIFFLRDDPSVDSRASFGDATASVGNVFRNVVVTGSRTVAITMRGKDGTIEDSLFGTRADGTVPTIAADRKCRPNARYNNWFGGAGVSLMGTGHTVRNNRFAGLLWASKDPLNTPPVAIDINTANNLVENNIIGIDSAGQKVGICSDAIRLTSSGNQLLNNTIYGAGVRNDDPNKTTEGEQPQTGAIGISGGGVSLGANLMRGNLTEDSIAPVFFFPSVSVRYSYFNPAKVTAISGRTVSGTSGDRANPPAPHQPFDCDCPNCEIELFLDDDDGNIETLTSLGTVTADAQGNWTAENILPAGGLGANQGIRTQITTAANGTIQGFNAGTTSRVSRELYGPSGVINVPAPPAPPRATAPTEYATVAPRAVPDAPEYSFQTTITVNSTSDPDTDQSTTCATQPCTLRRAIVQARALPAEQRPVLIEFDIPTSDARHNATLGVWRIDLNSATSNPFRRLEGGQIVIDGTTQPGGRADGPKIFVRGTNNQHIMIVDSRDNIIRGLGLQGFGLQVNFGGNFIEENWLGLNEDGQSIYYINGNNAIDNKATIQDAETPPAQEGGNVYRNNVVAGSRVSAMTIRSDDSWVVGNYIGTRADGTIPTSGAEVCTSMDWISGDGISVIGGKGTQVGGPSAAERNYLVGLSIRSNDPEVTQPIGIQVGSVGNYLIQNNYIGRDTAGNNVGVCGEGIRMSGDFTVVQDNYIVARQNAALNHLPNVVGANANTYRSNRIVASQQAIIFGPIVPDDLAFFNPGKVTVIDGTRVRGTSGDPGQPPGGRPPIDSSCPFCTIEIFLDNRDNRVETLQSLGTTQADRNGNWAFTLPAALTDQQGLRTVSTANNYGVINQYEAGTSTKVSELYIPGEEEGFAVFLPLVRR</sequence>
<accession>A0A2A6RPE9</accession>
<comment type="caution">
    <text evidence="3">The sequence shown here is derived from an EMBL/GenBank/DDBJ whole genome shotgun (WGS) entry which is preliminary data.</text>
</comment>
<protein>
    <recommendedName>
        <fullName evidence="5">Right handed beta helix domain-containing protein</fullName>
    </recommendedName>
</protein>